<gene>
    <name evidence="1" type="ORF">BV22DRAFT_480129</name>
</gene>
<dbReference type="EMBL" id="MU266415">
    <property type="protein sequence ID" value="KAH7924818.1"/>
    <property type="molecule type" value="Genomic_DNA"/>
</dbReference>
<name>A0ACB8BJT7_9AGAM</name>
<evidence type="ECO:0000313" key="1">
    <source>
        <dbReference type="EMBL" id="KAH7924818.1"/>
    </source>
</evidence>
<keyword evidence="2" id="KW-1185">Reference proteome</keyword>
<dbReference type="Proteomes" id="UP000790709">
    <property type="component" value="Unassembled WGS sequence"/>
</dbReference>
<comment type="caution">
    <text evidence="1">The sequence shown here is derived from an EMBL/GenBank/DDBJ whole genome shotgun (WGS) entry which is preliminary data.</text>
</comment>
<proteinExistence type="predicted"/>
<organism evidence="1 2">
    <name type="scientific">Leucogyrophana mollusca</name>
    <dbReference type="NCBI Taxonomy" id="85980"/>
    <lineage>
        <taxon>Eukaryota</taxon>
        <taxon>Fungi</taxon>
        <taxon>Dikarya</taxon>
        <taxon>Basidiomycota</taxon>
        <taxon>Agaricomycotina</taxon>
        <taxon>Agaricomycetes</taxon>
        <taxon>Agaricomycetidae</taxon>
        <taxon>Boletales</taxon>
        <taxon>Boletales incertae sedis</taxon>
        <taxon>Leucogyrophana</taxon>
    </lineage>
</organism>
<reference evidence="1" key="1">
    <citation type="journal article" date="2021" name="New Phytol.">
        <title>Evolutionary innovations through gain and loss of genes in the ectomycorrhizal Boletales.</title>
        <authorList>
            <person name="Wu G."/>
            <person name="Miyauchi S."/>
            <person name="Morin E."/>
            <person name="Kuo A."/>
            <person name="Drula E."/>
            <person name="Varga T."/>
            <person name="Kohler A."/>
            <person name="Feng B."/>
            <person name="Cao Y."/>
            <person name="Lipzen A."/>
            <person name="Daum C."/>
            <person name="Hundley H."/>
            <person name="Pangilinan J."/>
            <person name="Johnson J."/>
            <person name="Barry K."/>
            <person name="LaButti K."/>
            <person name="Ng V."/>
            <person name="Ahrendt S."/>
            <person name="Min B."/>
            <person name="Choi I.G."/>
            <person name="Park H."/>
            <person name="Plett J.M."/>
            <person name="Magnuson J."/>
            <person name="Spatafora J.W."/>
            <person name="Nagy L.G."/>
            <person name="Henrissat B."/>
            <person name="Grigoriev I.V."/>
            <person name="Yang Z.L."/>
            <person name="Xu J."/>
            <person name="Martin F.M."/>
        </authorList>
    </citation>
    <scope>NUCLEOTIDE SEQUENCE</scope>
    <source>
        <strain evidence="1">KUC20120723A-06</strain>
    </source>
</reference>
<accession>A0ACB8BJT7</accession>
<protein>
    <submittedName>
        <fullName evidence="1">Uncharacterized protein</fullName>
    </submittedName>
</protein>
<evidence type="ECO:0000313" key="2">
    <source>
        <dbReference type="Proteomes" id="UP000790709"/>
    </source>
</evidence>
<sequence>MIHLDRNHNELSPTQNSNIILNESHTDPNNDILQWDPIPHDTAKFQDSTDKYFQDVSDSFPDPPLTDDSHTAHNTDPVSRLSAPSSPRDPQDDKSSSLSPAPGSPQLDRKSPPPSPQRNVVDADKPDGEGTFSRQLTPLTDLSPAPDYDDGTDADNKDADESNESSGGTAEQRGQGDLASKDKQPHINGTKSPSRTGGTSPSRQPSTLAAPQNHSSELTTSRSDEKPTSAAPSHTSRPPSREPSASSNHPFVPNSSMENHRSGVGDSKVVRILELNAELLKVCMEFQIRAMPITEPRFQYATRLQANLTWLAAAADQRHGNSPMALPIMDPPIALDFTPTDRIQELYADLPTLFAKDVARRQLMGAQHNGSPPAPSALPNGHLKRNRPDDMSDPMSKRRDMGDTKSQSMQPPAVPSISISGTASRSSPPNSFAPPNNTINLSVPGGSVATPQSPRIPSPTSMGPPSLTTSLPFGVTEAQIAANSRNRAREIQIQQAREQQQRQQAQIQQMQAARRMSPPSTSPQAQQMPGQNMPPNAAAGPSNMQNMNQAMINQQLQILRNPAHPLMQYMASHVPNFSSLTPQQQLQAFQTLAARQQAEQQRNAAQMPGMPQAGMPPMSNGAMPGMNLAGGSQNPASPHSQPSPDLSQQMHSQSPQNPMFSFNQGQNNPGMDPRIAASNFTPQMQAQAQAQANADLTRQRQMLLMQQMRGANGNVNAPGMMTPQQVAFMQQRMAQGASSQHGGSPMSAPGNDSFPALRSNSTIPGIARSGRSPSDGVHSPMTPRTPSRLSQQPQQQMQPDDYQRAMMQHAQATMMGGGGGNQQQQPMGYNPQLQPNPNWQQNGQHAGQMGHGQVNGFGMGPSGNAGAANAFGVAPSPSNQGWPQQQQQQAGAHGYPYGSSMGQRHPSEQARTPRNMSGTPVPQNISPTGDNPSNGDYDLLNWNGQ</sequence>